<organism evidence="1 2">
    <name type="scientific">Psilocybe cubensis</name>
    <name type="common">Psychedelic mushroom</name>
    <name type="synonym">Stropharia cubensis</name>
    <dbReference type="NCBI Taxonomy" id="181762"/>
    <lineage>
        <taxon>Eukaryota</taxon>
        <taxon>Fungi</taxon>
        <taxon>Dikarya</taxon>
        <taxon>Basidiomycota</taxon>
        <taxon>Agaricomycotina</taxon>
        <taxon>Agaricomycetes</taxon>
        <taxon>Agaricomycetidae</taxon>
        <taxon>Agaricales</taxon>
        <taxon>Agaricineae</taxon>
        <taxon>Strophariaceae</taxon>
        <taxon>Psilocybe</taxon>
    </lineage>
</organism>
<comment type="caution">
    <text evidence="1">The sequence shown here is derived from an EMBL/GenBank/DDBJ whole genome shotgun (WGS) entry which is preliminary data.</text>
</comment>
<dbReference type="Proteomes" id="UP000664032">
    <property type="component" value="Unassembled WGS sequence"/>
</dbReference>
<proteinExistence type="predicted"/>
<reference evidence="1" key="1">
    <citation type="submission" date="2021-10" db="EMBL/GenBank/DDBJ databases">
        <title>Psilocybe cubensis genome.</title>
        <authorList>
            <person name="Mckernan K.J."/>
            <person name="Crawford S."/>
            <person name="Trippe A."/>
            <person name="Kane L.T."/>
            <person name="Mclaughlin S."/>
        </authorList>
    </citation>
    <scope>NUCLEOTIDE SEQUENCE</scope>
    <source>
        <strain evidence="1">MGC-MH-2018</strain>
    </source>
</reference>
<evidence type="ECO:0000313" key="2">
    <source>
        <dbReference type="Proteomes" id="UP000664032"/>
    </source>
</evidence>
<dbReference type="EMBL" id="JAFIQS020000006">
    <property type="protein sequence ID" value="KAH9480946.1"/>
    <property type="molecule type" value="Genomic_DNA"/>
</dbReference>
<gene>
    <name evidence="1" type="ORF">JR316_0007553</name>
</gene>
<keyword evidence="2" id="KW-1185">Reference proteome</keyword>
<protein>
    <submittedName>
        <fullName evidence="1">Uncharacterized protein</fullName>
    </submittedName>
</protein>
<sequence>MGTSNLQHDRYVNIVHGGIWFADTDPSTQVEKTLTRVCTDFHPGSHTSLPGNSSSSFHSYIGEEETHIPGSTQWTLNREAGSGGDPVEPFAGPTHRDGGMINRRSMMHKGDSSQSAPAPKRPRRRLPRDDQKAGEGRVARTLTAAPTRRPQRKPATPRCMAGAASEGRVVMLDRERHSKKGTQLTFQVMSAAQRP</sequence>
<name>A0ACB8GZE9_PSICU</name>
<evidence type="ECO:0000313" key="1">
    <source>
        <dbReference type="EMBL" id="KAH9480946.1"/>
    </source>
</evidence>
<accession>A0ACB8GZE9</accession>